<name>A0A1H5K0L5_9MICC</name>
<sequence>MARLINCPLKEALFLRTTQEQGLFHAITIEVSALVVVALVFQLLNIAGNVGAVFRTCL</sequence>
<keyword evidence="1" id="KW-1133">Transmembrane helix</keyword>
<dbReference type="EMBL" id="FNTV01000001">
    <property type="protein sequence ID" value="SEE58369.1"/>
    <property type="molecule type" value="Genomic_DNA"/>
</dbReference>
<evidence type="ECO:0000256" key="1">
    <source>
        <dbReference type="SAM" id="Phobius"/>
    </source>
</evidence>
<proteinExistence type="predicted"/>
<feature type="transmembrane region" description="Helical" evidence="1">
    <location>
        <begin position="23"/>
        <end position="44"/>
    </location>
</feature>
<dbReference type="AlphaFoldDB" id="A0A1H5K0L5"/>
<keyword evidence="1" id="KW-0812">Transmembrane</keyword>
<keyword evidence="1" id="KW-0472">Membrane</keyword>
<evidence type="ECO:0000313" key="2">
    <source>
        <dbReference type="EMBL" id="SEE58369.1"/>
    </source>
</evidence>
<gene>
    <name evidence="2" type="ORF">SAMN04489740_1828</name>
</gene>
<protein>
    <submittedName>
        <fullName evidence="2">Uncharacterized protein</fullName>
    </submittedName>
</protein>
<dbReference type="Proteomes" id="UP000182725">
    <property type="component" value="Unassembled WGS sequence"/>
</dbReference>
<reference evidence="2 3" key="1">
    <citation type="submission" date="2016-10" db="EMBL/GenBank/DDBJ databases">
        <authorList>
            <person name="de Groot N.N."/>
        </authorList>
    </citation>
    <scope>NUCLEOTIDE SEQUENCE [LARGE SCALE GENOMIC DNA]</scope>
    <source>
        <strain evidence="2 3">DSM 22274</strain>
    </source>
</reference>
<evidence type="ECO:0000313" key="3">
    <source>
        <dbReference type="Proteomes" id="UP000182725"/>
    </source>
</evidence>
<accession>A0A1H5K0L5</accession>
<organism evidence="2 3">
    <name type="scientific">Arthrobacter alpinus</name>
    <dbReference type="NCBI Taxonomy" id="656366"/>
    <lineage>
        <taxon>Bacteria</taxon>
        <taxon>Bacillati</taxon>
        <taxon>Actinomycetota</taxon>
        <taxon>Actinomycetes</taxon>
        <taxon>Micrococcales</taxon>
        <taxon>Micrococcaceae</taxon>
        <taxon>Arthrobacter</taxon>
    </lineage>
</organism>